<dbReference type="EMBL" id="CP003012">
    <property type="protein sequence ID" value="AEO69622.1"/>
    <property type="molecule type" value="Genomic_DNA"/>
</dbReference>
<dbReference type="Proteomes" id="UP000008181">
    <property type="component" value="Chromosome 4"/>
</dbReference>
<dbReference type="HOGENOM" id="CLU_1897646_0_0_1"/>
<dbReference type="eggNOG" id="ENOG502QQZ5">
    <property type="taxonomic scope" value="Eukaryota"/>
</dbReference>
<accession>G2RA34</accession>
<evidence type="ECO:0000313" key="2">
    <source>
        <dbReference type="Proteomes" id="UP000008181"/>
    </source>
</evidence>
<name>G2RA34_THETT</name>
<gene>
    <name evidence="1" type="ORF">THITE_2120280</name>
</gene>
<protein>
    <submittedName>
        <fullName evidence="1">Uncharacterized protein</fullName>
    </submittedName>
</protein>
<proteinExistence type="predicted"/>
<organism evidence="1 2">
    <name type="scientific">Thermothielavioides terrestris (strain ATCC 38088 / NRRL 8126)</name>
    <name type="common">Thielavia terrestris</name>
    <dbReference type="NCBI Taxonomy" id="578455"/>
    <lineage>
        <taxon>Eukaryota</taxon>
        <taxon>Fungi</taxon>
        <taxon>Dikarya</taxon>
        <taxon>Ascomycota</taxon>
        <taxon>Pezizomycotina</taxon>
        <taxon>Sordariomycetes</taxon>
        <taxon>Sordariomycetidae</taxon>
        <taxon>Sordariales</taxon>
        <taxon>Chaetomiaceae</taxon>
        <taxon>Thermothielavioides</taxon>
        <taxon>Thermothielavioides terrestris</taxon>
    </lineage>
</organism>
<evidence type="ECO:0000313" key="1">
    <source>
        <dbReference type="EMBL" id="AEO69622.1"/>
    </source>
</evidence>
<dbReference type="RefSeq" id="XP_003655958.1">
    <property type="nucleotide sequence ID" value="XM_003655910.1"/>
</dbReference>
<reference evidence="1 2" key="1">
    <citation type="journal article" date="2011" name="Nat. Biotechnol.">
        <title>Comparative genomic analysis of the thermophilic biomass-degrading fungi Myceliophthora thermophila and Thielavia terrestris.</title>
        <authorList>
            <person name="Berka R.M."/>
            <person name="Grigoriev I.V."/>
            <person name="Otillar R."/>
            <person name="Salamov A."/>
            <person name="Grimwood J."/>
            <person name="Reid I."/>
            <person name="Ishmael N."/>
            <person name="John T."/>
            <person name="Darmond C."/>
            <person name="Moisan M.-C."/>
            <person name="Henrissat B."/>
            <person name="Coutinho P.M."/>
            <person name="Lombard V."/>
            <person name="Natvig D.O."/>
            <person name="Lindquist E."/>
            <person name="Schmutz J."/>
            <person name="Lucas S."/>
            <person name="Harris P."/>
            <person name="Powlowski J."/>
            <person name="Bellemare A."/>
            <person name="Taylor D."/>
            <person name="Butler G."/>
            <person name="de Vries R.P."/>
            <person name="Allijn I.E."/>
            <person name="van den Brink J."/>
            <person name="Ushinsky S."/>
            <person name="Storms R."/>
            <person name="Powell A.J."/>
            <person name="Paulsen I.T."/>
            <person name="Elbourne L.D.H."/>
            <person name="Baker S.E."/>
            <person name="Magnuson J."/>
            <person name="LaBoissiere S."/>
            <person name="Clutterbuck A.J."/>
            <person name="Martinez D."/>
            <person name="Wogulis M."/>
            <person name="de Leon A.L."/>
            <person name="Rey M.W."/>
            <person name="Tsang A."/>
        </authorList>
    </citation>
    <scope>NUCLEOTIDE SEQUENCE [LARGE SCALE GENOMIC DNA]</scope>
    <source>
        <strain evidence="2">ATCC 38088 / NRRL 8126</strain>
    </source>
</reference>
<dbReference type="OrthoDB" id="342264at2759"/>
<dbReference type="AlphaFoldDB" id="G2RA34"/>
<sequence>MKEKKGVVRMLLLTAAADLYHLYRDYTFFEYQVVLTRDDEEAGIQGERYVLTLHESNNPKPHLYWFVARFYKKKGDPQPKVHRPSHAPGIFAREFALFESFFQIKTGIPWEQRLIKAGTTSKSFFQYQPPVSLQ</sequence>
<dbReference type="KEGG" id="ttt:THITE_2120280"/>
<keyword evidence="2" id="KW-1185">Reference proteome</keyword>
<dbReference type="STRING" id="578455.G2RA34"/>
<dbReference type="GeneID" id="11524006"/>